<proteinExistence type="predicted"/>
<dbReference type="EMBL" id="BMQL01000012">
    <property type="protein sequence ID" value="GGR10888.1"/>
    <property type="molecule type" value="Genomic_DNA"/>
</dbReference>
<evidence type="ECO:0000256" key="1">
    <source>
        <dbReference type="SAM" id="SignalP"/>
    </source>
</evidence>
<accession>A0A918F6W9</accession>
<comment type="caution">
    <text evidence="2">The sequence shown here is derived from an EMBL/GenBank/DDBJ whole genome shotgun (WGS) entry which is preliminary data.</text>
</comment>
<keyword evidence="1" id="KW-0732">Signal</keyword>
<dbReference type="AlphaFoldDB" id="A0A918F6W9"/>
<evidence type="ECO:0000313" key="2">
    <source>
        <dbReference type="EMBL" id="GGR10888.1"/>
    </source>
</evidence>
<feature type="chain" id="PRO_5037041783" description="Lipoprotein" evidence="1">
    <location>
        <begin position="22"/>
        <end position="143"/>
    </location>
</feature>
<protein>
    <recommendedName>
        <fullName evidence="4">Lipoprotein</fullName>
    </recommendedName>
</protein>
<evidence type="ECO:0008006" key="4">
    <source>
        <dbReference type="Google" id="ProtNLM"/>
    </source>
</evidence>
<keyword evidence="3" id="KW-1185">Reference proteome</keyword>
<evidence type="ECO:0000313" key="3">
    <source>
        <dbReference type="Proteomes" id="UP000603865"/>
    </source>
</evidence>
<sequence length="143" mass="14432">MRLALLIALLLVGCASVPPQPVVPVETPVPIAEPAPDPASTPSAVIPVSIPVVVPPLEILDTSAVSVTTDGATLTITLASGGTWLRLRLPDGRISPITIGPAGQCIGLGGEGAHSLVATWMPGLTVETADSLTGPWTVAARTH</sequence>
<reference evidence="2" key="1">
    <citation type="journal article" date="2014" name="Int. J. Syst. Evol. Microbiol.">
        <title>Complete genome sequence of Corynebacterium casei LMG S-19264T (=DSM 44701T), isolated from a smear-ripened cheese.</title>
        <authorList>
            <consortium name="US DOE Joint Genome Institute (JGI-PGF)"/>
            <person name="Walter F."/>
            <person name="Albersmeier A."/>
            <person name="Kalinowski J."/>
            <person name="Ruckert C."/>
        </authorList>
    </citation>
    <scope>NUCLEOTIDE SEQUENCE</scope>
    <source>
        <strain evidence="2">JCM 31311</strain>
    </source>
</reference>
<gene>
    <name evidence="2" type="ORF">GCM10008957_24550</name>
</gene>
<name>A0A918F6W9_9DEIO</name>
<feature type="signal peptide" evidence="1">
    <location>
        <begin position="1"/>
        <end position="21"/>
    </location>
</feature>
<reference evidence="2" key="2">
    <citation type="submission" date="2020-09" db="EMBL/GenBank/DDBJ databases">
        <authorList>
            <person name="Sun Q."/>
            <person name="Ohkuma M."/>
        </authorList>
    </citation>
    <scope>NUCLEOTIDE SEQUENCE</scope>
    <source>
        <strain evidence="2">JCM 31311</strain>
    </source>
</reference>
<dbReference type="Proteomes" id="UP000603865">
    <property type="component" value="Unassembled WGS sequence"/>
</dbReference>
<organism evidence="2 3">
    <name type="scientific">Deinococcus ruber</name>
    <dbReference type="NCBI Taxonomy" id="1848197"/>
    <lineage>
        <taxon>Bacteria</taxon>
        <taxon>Thermotogati</taxon>
        <taxon>Deinococcota</taxon>
        <taxon>Deinococci</taxon>
        <taxon>Deinococcales</taxon>
        <taxon>Deinococcaceae</taxon>
        <taxon>Deinococcus</taxon>
    </lineage>
</organism>